<organism evidence="3 4">
    <name type="scientific">Sphenostylis stenocarpa</name>
    <dbReference type="NCBI Taxonomy" id="92480"/>
    <lineage>
        <taxon>Eukaryota</taxon>
        <taxon>Viridiplantae</taxon>
        <taxon>Streptophyta</taxon>
        <taxon>Embryophyta</taxon>
        <taxon>Tracheophyta</taxon>
        <taxon>Spermatophyta</taxon>
        <taxon>Magnoliopsida</taxon>
        <taxon>eudicotyledons</taxon>
        <taxon>Gunneridae</taxon>
        <taxon>Pentapetalae</taxon>
        <taxon>rosids</taxon>
        <taxon>fabids</taxon>
        <taxon>Fabales</taxon>
        <taxon>Fabaceae</taxon>
        <taxon>Papilionoideae</taxon>
        <taxon>50 kb inversion clade</taxon>
        <taxon>NPAAA clade</taxon>
        <taxon>indigoferoid/millettioid clade</taxon>
        <taxon>Phaseoleae</taxon>
        <taxon>Sphenostylis</taxon>
    </lineage>
</organism>
<sequence length="111" mass="12502">MTFQMTPTKQKIHKSIDGKVPLMQLATKDACKSVSEIDEMTKPHKFRSEPETLQLVSCLVPSNHDALHRLNHAPLKQKKKEGGRFHLWAHDKDGRSTATAPSKCDGSHTFK</sequence>
<keyword evidence="1" id="KW-0007">Acetylation</keyword>
<dbReference type="EMBL" id="OY731403">
    <property type="protein sequence ID" value="CAJ1962600.1"/>
    <property type="molecule type" value="Genomic_DNA"/>
</dbReference>
<dbReference type="GO" id="GO:0003677">
    <property type="term" value="F:DNA binding"/>
    <property type="evidence" value="ECO:0007669"/>
    <property type="project" value="InterPro"/>
</dbReference>
<evidence type="ECO:0000313" key="4">
    <source>
        <dbReference type="Proteomes" id="UP001189624"/>
    </source>
</evidence>
<evidence type="ECO:0000313" key="3">
    <source>
        <dbReference type="EMBL" id="CAJ1962600.1"/>
    </source>
</evidence>
<proteinExistence type="predicted"/>
<dbReference type="Proteomes" id="UP001189624">
    <property type="component" value="Chromosome 6"/>
</dbReference>
<dbReference type="InterPro" id="IPR000164">
    <property type="entry name" value="Histone_H3/CENP-A"/>
</dbReference>
<dbReference type="Gramene" id="rna-AYBTSS11_LOCUS19335">
    <property type="protein sequence ID" value="CAJ1962600.1"/>
    <property type="gene ID" value="gene-AYBTSS11_LOCUS19335"/>
</dbReference>
<dbReference type="GO" id="GO:0030527">
    <property type="term" value="F:structural constituent of chromatin"/>
    <property type="evidence" value="ECO:0007669"/>
    <property type="project" value="InterPro"/>
</dbReference>
<name>A0AA86SWX1_9FABA</name>
<feature type="region of interest" description="Disordered" evidence="2">
    <location>
        <begin position="89"/>
        <end position="111"/>
    </location>
</feature>
<dbReference type="PRINTS" id="PR00622">
    <property type="entry name" value="HISTONEH3"/>
</dbReference>
<evidence type="ECO:0000256" key="2">
    <source>
        <dbReference type="SAM" id="MobiDB-lite"/>
    </source>
</evidence>
<reference evidence="3" key="1">
    <citation type="submission" date="2023-10" db="EMBL/GenBank/DDBJ databases">
        <authorList>
            <person name="Domelevo Entfellner J.-B."/>
        </authorList>
    </citation>
    <scope>NUCLEOTIDE SEQUENCE</scope>
</reference>
<protein>
    <submittedName>
        <fullName evidence="3">Uncharacterized protein</fullName>
    </submittedName>
</protein>
<dbReference type="GO" id="GO:0000786">
    <property type="term" value="C:nucleosome"/>
    <property type="evidence" value="ECO:0007669"/>
    <property type="project" value="InterPro"/>
</dbReference>
<accession>A0AA86SWX1</accession>
<evidence type="ECO:0000256" key="1">
    <source>
        <dbReference type="ARBA" id="ARBA00022990"/>
    </source>
</evidence>
<dbReference type="AlphaFoldDB" id="A0AA86SWX1"/>
<keyword evidence="4" id="KW-1185">Reference proteome</keyword>
<gene>
    <name evidence="3" type="ORF">AYBTSS11_LOCUS19335</name>
</gene>